<keyword evidence="3" id="KW-1185">Reference proteome</keyword>
<dbReference type="Gramene" id="mRNA:HanXRQr2_Chr13g0575341">
    <property type="protein sequence ID" value="CDS:HanXRQr2_Chr13g0575341.1"/>
    <property type="gene ID" value="HanXRQr2_Chr13g0575341"/>
</dbReference>
<proteinExistence type="predicted"/>
<sequence length="152" mass="16659">MNHMDFSMLNQKSRENVKAKYENKKPLVKFGVFAEITEEVPASVNAIVADEHDIEIIDPPPGSNEPVENVDLTGVESEEDEAGDRMIDDHEVSENVGEGETEGNTESLTAETQNVEEPVSVNPPHTEPVTISTAEPEDADEDHAADLPPRKL</sequence>
<dbReference type="AlphaFoldDB" id="A0A9K3EFP5"/>
<feature type="compositionally biased region" description="Basic and acidic residues" evidence="1">
    <location>
        <begin position="142"/>
        <end position="152"/>
    </location>
</feature>
<gene>
    <name evidence="2" type="ORF">HanXRQr2_Chr13g0575341</name>
</gene>
<comment type="caution">
    <text evidence="2">The sequence shown here is derived from an EMBL/GenBank/DDBJ whole genome shotgun (WGS) entry which is preliminary data.</text>
</comment>
<organism evidence="2 3">
    <name type="scientific">Helianthus annuus</name>
    <name type="common">Common sunflower</name>
    <dbReference type="NCBI Taxonomy" id="4232"/>
    <lineage>
        <taxon>Eukaryota</taxon>
        <taxon>Viridiplantae</taxon>
        <taxon>Streptophyta</taxon>
        <taxon>Embryophyta</taxon>
        <taxon>Tracheophyta</taxon>
        <taxon>Spermatophyta</taxon>
        <taxon>Magnoliopsida</taxon>
        <taxon>eudicotyledons</taxon>
        <taxon>Gunneridae</taxon>
        <taxon>Pentapetalae</taxon>
        <taxon>asterids</taxon>
        <taxon>campanulids</taxon>
        <taxon>Asterales</taxon>
        <taxon>Asteraceae</taxon>
        <taxon>Asteroideae</taxon>
        <taxon>Heliantheae alliance</taxon>
        <taxon>Heliantheae</taxon>
        <taxon>Helianthus</taxon>
    </lineage>
</organism>
<dbReference type="Proteomes" id="UP000215914">
    <property type="component" value="Unassembled WGS sequence"/>
</dbReference>
<feature type="region of interest" description="Disordered" evidence="1">
    <location>
        <begin position="55"/>
        <end position="152"/>
    </location>
</feature>
<dbReference type="EMBL" id="MNCJ02000328">
    <property type="protein sequence ID" value="KAF5772307.1"/>
    <property type="molecule type" value="Genomic_DNA"/>
</dbReference>
<evidence type="ECO:0000313" key="2">
    <source>
        <dbReference type="EMBL" id="KAF5772307.1"/>
    </source>
</evidence>
<evidence type="ECO:0000313" key="3">
    <source>
        <dbReference type="Proteomes" id="UP000215914"/>
    </source>
</evidence>
<reference evidence="2" key="2">
    <citation type="submission" date="2020-06" db="EMBL/GenBank/DDBJ databases">
        <title>Helianthus annuus Genome sequencing and assembly Release 2.</title>
        <authorList>
            <person name="Gouzy J."/>
            <person name="Langlade N."/>
            <person name="Munos S."/>
        </authorList>
    </citation>
    <scope>NUCLEOTIDE SEQUENCE</scope>
    <source>
        <tissue evidence="2">Leaves</tissue>
    </source>
</reference>
<name>A0A9K3EFP5_HELAN</name>
<reference evidence="2" key="1">
    <citation type="journal article" date="2017" name="Nature">
        <title>The sunflower genome provides insights into oil metabolism, flowering and Asterid evolution.</title>
        <authorList>
            <person name="Badouin H."/>
            <person name="Gouzy J."/>
            <person name="Grassa C.J."/>
            <person name="Murat F."/>
            <person name="Staton S.E."/>
            <person name="Cottret L."/>
            <person name="Lelandais-Briere C."/>
            <person name="Owens G.L."/>
            <person name="Carrere S."/>
            <person name="Mayjonade B."/>
            <person name="Legrand L."/>
            <person name="Gill N."/>
            <person name="Kane N.C."/>
            <person name="Bowers J.E."/>
            <person name="Hubner S."/>
            <person name="Bellec A."/>
            <person name="Berard A."/>
            <person name="Berges H."/>
            <person name="Blanchet N."/>
            <person name="Boniface M.C."/>
            <person name="Brunel D."/>
            <person name="Catrice O."/>
            <person name="Chaidir N."/>
            <person name="Claudel C."/>
            <person name="Donnadieu C."/>
            <person name="Faraut T."/>
            <person name="Fievet G."/>
            <person name="Helmstetter N."/>
            <person name="King M."/>
            <person name="Knapp S.J."/>
            <person name="Lai Z."/>
            <person name="Le Paslier M.C."/>
            <person name="Lippi Y."/>
            <person name="Lorenzon L."/>
            <person name="Mandel J.R."/>
            <person name="Marage G."/>
            <person name="Marchand G."/>
            <person name="Marquand E."/>
            <person name="Bret-Mestries E."/>
            <person name="Morien E."/>
            <person name="Nambeesan S."/>
            <person name="Nguyen T."/>
            <person name="Pegot-Espagnet P."/>
            <person name="Pouilly N."/>
            <person name="Raftis F."/>
            <person name="Sallet E."/>
            <person name="Schiex T."/>
            <person name="Thomas J."/>
            <person name="Vandecasteele C."/>
            <person name="Vares D."/>
            <person name="Vear F."/>
            <person name="Vautrin S."/>
            <person name="Crespi M."/>
            <person name="Mangin B."/>
            <person name="Burke J.M."/>
            <person name="Salse J."/>
            <person name="Munos S."/>
            <person name="Vincourt P."/>
            <person name="Rieseberg L.H."/>
            <person name="Langlade N.B."/>
        </authorList>
    </citation>
    <scope>NUCLEOTIDE SEQUENCE</scope>
    <source>
        <tissue evidence="2">Leaves</tissue>
    </source>
</reference>
<feature type="compositionally biased region" description="Basic and acidic residues" evidence="1">
    <location>
        <begin position="83"/>
        <end position="93"/>
    </location>
</feature>
<protein>
    <submittedName>
        <fullName evidence="2">Uncharacterized protein</fullName>
    </submittedName>
</protein>
<accession>A0A9K3EFP5</accession>
<evidence type="ECO:0000256" key="1">
    <source>
        <dbReference type="SAM" id="MobiDB-lite"/>
    </source>
</evidence>